<evidence type="ECO:0000313" key="8">
    <source>
        <dbReference type="EMBL" id="ORW07006.1"/>
    </source>
</evidence>
<dbReference type="InterPro" id="IPR050962">
    <property type="entry name" value="Phosphate-bind_PstS"/>
</dbReference>
<dbReference type="InterPro" id="IPR024370">
    <property type="entry name" value="PBP_domain"/>
</dbReference>
<dbReference type="EMBL" id="LQPG01000055">
    <property type="protein sequence ID" value="ORW07006.1"/>
    <property type="molecule type" value="Genomic_DNA"/>
</dbReference>
<keyword evidence="2 4" id="KW-0813">Transport</keyword>
<keyword evidence="9" id="KW-1185">Reference proteome</keyword>
<evidence type="ECO:0000256" key="1">
    <source>
        <dbReference type="ARBA" id="ARBA00008725"/>
    </source>
</evidence>
<dbReference type="OrthoDB" id="9801510at2"/>
<keyword evidence="6" id="KW-0732">Signal</keyword>
<dbReference type="NCBIfam" id="TIGR00975">
    <property type="entry name" value="3a0107s03"/>
    <property type="match status" value="1"/>
</dbReference>
<comment type="similarity">
    <text evidence="1 4">Belongs to the PstS family.</text>
</comment>
<evidence type="ECO:0000256" key="3">
    <source>
        <dbReference type="ARBA" id="ARBA00022592"/>
    </source>
</evidence>
<protein>
    <recommendedName>
        <fullName evidence="4">Phosphate-binding protein</fullName>
    </recommendedName>
</protein>
<dbReference type="PANTHER" id="PTHR42996">
    <property type="entry name" value="PHOSPHATE-BINDING PROTEIN PSTS"/>
    <property type="match status" value="1"/>
</dbReference>
<evidence type="ECO:0000256" key="4">
    <source>
        <dbReference type="PIRNR" id="PIRNR002756"/>
    </source>
</evidence>
<dbReference type="Proteomes" id="UP000193866">
    <property type="component" value="Unassembled WGS sequence"/>
</dbReference>
<feature type="binding site" evidence="5">
    <location>
        <position position="101"/>
    </location>
    <ligand>
        <name>phosphate</name>
        <dbReference type="ChEBI" id="CHEBI:43474"/>
    </ligand>
</feature>
<evidence type="ECO:0000313" key="9">
    <source>
        <dbReference type="Proteomes" id="UP000193866"/>
    </source>
</evidence>
<dbReference type="PROSITE" id="PS51257">
    <property type="entry name" value="PROKAR_LIPOPROTEIN"/>
    <property type="match status" value="1"/>
</dbReference>
<evidence type="ECO:0000259" key="7">
    <source>
        <dbReference type="Pfam" id="PF12849"/>
    </source>
</evidence>
<name>A0A1X1Y7G9_9MYCO</name>
<dbReference type="GO" id="GO:0043190">
    <property type="term" value="C:ATP-binding cassette (ABC) transporter complex"/>
    <property type="evidence" value="ECO:0007669"/>
    <property type="project" value="InterPro"/>
</dbReference>
<dbReference type="CDD" id="cd13565">
    <property type="entry name" value="PBP2_PstS"/>
    <property type="match status" value="1"/>
</dbReference>
<feature type="binding site" evidence="5">
    <location>
        <begin position="53"/>
        <end position="55"/>
    </location>
    <ligand>
        <name>phosphate</name>
        <dbReference type="ChEBI" id="CHEBI:43474"/>
    </ligand>
</feature>
<feature type="binding site" evidence="5">
    <location>
        <begin position="190"/>
        <end position="192"/>
    </location>
    <ligand>
        <name>phosphate</name>
        <dbReference type="ChEBI" id="CHEBI:43474"/>
    </ligand>
</feature>
<feature type="signal peptide" evidence="6">
    <location>
        <begin position="1"/>
        <end position="22"/>
    </location>
</feature>
<evidence type="ECO:0000256" key="6">
    <source>
        <dbReference type="SAM" id="SignalP"/>
    </source>
</evidence>
<dbReference type="RefSeq" id="WP_085266795.1">
    <property type="nucleotide sequence ID" value="NZ_JACKVG010000012.1"/>
</dbReference>
<organism evidence="8 9">
    <name type="scientific">Mycolicibacter longobardus</name>
    <dbReference type="NCBI Taxonomy" id="1108812"/>
    <lineage>
        <taxon>Bacteria</taxon>
        <taxon>Bacillati</taxon>
        <taxon>Actinomycetota</taxon>
        <taxon>Actinomycetes</taxon>
        <taxon>Mycobacteriales</taxon>
        <taxon>Mycobacteriaceae</taxon>
        <taxon>Mycolicibacter</taxon>
    </lineage>
</organism>
<dbReference type="AlphaFoldDB" id="A0A1X1Y7G9"/>
<keyword evidence="3 4" id="KW-0592">Phosphate transport</keyword>
<dbReference type="GO" id="GO:0035435">
    <property type="term" value="P:phosphate ion transmembrane transport"/>
    <property type="evidence" value="ECO:0007669"/>
    <property type="project" value="InterPro"/>
</dbReference>
<dbReference type="Gene3D" id="3.40.190.10">
    <property type="entry name" value="Periplasmic binding protein-like II"/>
    <property type="match status" value="2"/>
</dbReference>
<dbReference type="PANTHER" id="PTHR42996:SF1">
    <property type="entry name" value="PHOSPHATE-BINDING PROTEIN PSTS"/>
    <property type="match status" value="1"/>
</dbReference>
<dbReference type="PIRSF" id="PIRSF002756">
    <property type="entry name" value="PstS"/>
    <property type="match status" value="1"/>
</dbReference>
<dbReference type="Pfam" id="PF12849">
    <property type="entry name" value="PBP_like_2"/>
    <property type="match status" value="1"/>
</dbReference>
<dbReference type="InterPro" id="IPR005673">
    <property type="entry name" value="ABC_phos-bd_PstS"/>
</dbReference>
<evidence type="ECO:0000256" key="2">
    <source>
        <dbReference type="ARBA" id="ARBA00022448"/>
    </source>
</evidence>
<sequence>MKFGRSTVLPALLVVGALTVSACGGSSGEWASGEDPAAGVDCGGKQELHASGSTAQANAIEQFIYAYSRACPGQALAYNANGSVSGLDDFIGSETDLAGSDAALDPAKGQPDRAAERCGSPAWDLPVVFGPIAISYHINGVNSLNLDGPTLARIFNGTIGTWDNPAIKALNASVPLPAVPIHVVYRGDRSGTTASFQKYLENASDGAWFGGAGEMFNGGIGEAATGSNGTSTALQATDGSITYGEWSFAVGKQLPMAQIISSAGSAPVSISAESVGKTIDGAKFIAGSGPGSGHDHDLVLDMTSLNRPAAPGAYPIVSATYQIVCSKYPDAAVGTAVKAFLQAAIGPGQDGLDQYGSIPLPASFQTKLLASVNAIS</sequence>
<accession>A0A1X1Y7G9</accession>
<dbReference type="GO" id="GO:0042301">
    <property type="term" value="F:phosphate ion binding"/>
    <property type="evidence" value="ECO:0007669"/>
    <property type="project" value="InterPro"/>
</dbReference>
<dbReference type="SUPFAM" id="SSF53850">
    <property type="entry name" value="Periplasmic binding protein-like II"/>
    <property type="match status" value="1"/>
</dbReference>
<feature type="binding site" evidence="5">
    <location>
        <position position="83"/>
    </location>
    <ligand>
        <name>phosphate</name>
        <dbReference type="ChEBI" id="CHEBI:43474"/>
    </ligand>
</feature>
<reference evidence="8 9" key="1">
    <citation type="submission" date="2016-01" db="EMBL/GenBank/DDBJ databases">
        <title>The new phylogeny of the genus Mycobacterium.</title>
        <authorList>
            <person name="Tarcisio F."/>
            <person name="Conor M."/>
            <person name="Antonella G."/>
            <person name="Elisabetta G."/>
            <person name="Giulia F.S."/>
            <person name="Sara T."/>
            <person name="Anna F."/>
            <person name="Clotilde B."/>
            <person name="Roberto B."/>
            <person name="Veronica D.S."/>
            <person name="Fabio R."/>
            <person name="Monica P."/>
            <person name="Olivier J."/>
            <person name="Enrico T."/>
            <person name="Nicola S."/>
        </authorList>
    </citation>
    <scope>NUCLEOTIDE SEQUENCE [LARGE SCALE GENOMIC DNA]</scope>
    <source>
        <strain evidence="8 9">DSM 45394</strain>
    </source>
</reference>
<evidence type="ECO:0000256" key="5">
    <source>
        <dbReference type="PIRSR" id="PIRSR002756-1"/>
    </source>
</evidence>
<comment type="caution">
    <text evidence="8">The sequence shown here is derived from an EMBL/GenBank/DDBJ whole genome shotgun (WGS) entry which is preliminary data.</text>
</comment>
<feature type="chain" id="PRO_5038654229" description="Phosphate-binding protein" evidence="6">
    <location>
        <begin position="23"/>
        <end position="376"/>
    </location>
</feature>
<gene>
    <name evidence="8" type="ORF">AWC16_22470</name>
</gene>
<proteinExistence type="inferred from homology"/>
<dbReference type="STRING" id="1108812.AWC16_22470"/>
<feature type="domain" description="PBP" evidence="7">
    <location>
        <begin position="46"/>
        <end position="342"/>
    </location>
</feature>